<name>A0A2G8KV71_STIJA</name>
<proteinExistence type="predicted"/>
<reference evidence="3 4" key="1">
    <citation type="journal article" date="2017" name="PLoS Biol.">
        <title>The sea cucumber genome provides insights into morphological evolution and visceral regeneration.</title>
        <authorList>
            <person name="Zhang X."/>
            <person name="Sun L."/>
            <person name="Yuan J."/>
            <person name="Sun Y."/>
            <person name="Gao Y."/>
            <person name="Zhang L."/>
            <person name="Li S."/>
            <person name="Dai H."/>
            <person name="Hamel J.F."/>
            <person name="Liu C."/>
            <person name="Yu Y."/>
            <person name="Liu S."/>
            <person name="Lin W."/>
            <person name="Guo K."/>
            <person name="Jin S."/>
            <person name="Xu P."/>
            <person name="Storey K.B."/>
            <person name="Huan P."/>
            <person name="Zhang T."/>
            <person name="Zhou Y."/>
            <person name="Zhang J."/>
            <person name="Lin C."/>
            <person name="Li X."/>
            <person name="Xing L."/>
            <person name="Huo D."/>
            <person name="Sun M."/>
            <person name="Wang L."/>
            <person name="Mercier A."/>
            <person name="Li F."/>
            <person name="Yang H."/>
            <person name="Xiang J."/>
        </authorList>
    </citation>
    <scope>NUCLEOTIDE SEQUENCE [LARGE SCALE GENOMIC DNA]</scope>
    <source>
        <strain evidence="3">Shaxun</strain>
        <tissue evidence="3">Muscle</tissue>
    </source>
</reference>
<evidence type="ECO:0000313" key="4">
    <source>
        <dbReference type="Proteomes" id="UP000230750"/>
    </source>
</evidence>
<sequence>MFIPDNSTNRSSVQVTEFSKTAKTCLWNSGVHKNLELLWVMKHRMILSSGVTSVSSGKQVFIKYLIAIEDEEEVEDYVQDLVGANSPRVAAFIKELLSKKKLHPGTEGTEVLQKQDETRDPFDDVLQSVRPKQKKQAMKANSKKVV</sequence>
<gene>
    <name evidence="3" type="ORF">BSL78_11217</name>
</gene>
<dbReference type="Proteomes" id="UP000230750">
    <property type="component" value="Unassembled WGS sequence"/>
</dbReference>
<dbReference type="EMBL" id="MRZV01000351">
    <property type="protein sequence ID" value="PIK51918.1"/>
    <property type="molecule type" value="Genomic_DNA"/>
</dbReference>
<evidence type="ECO:0000256" key="1">
    <source>
        <dbReference type="SAM" id="MobiDB-lite"/>
    </source>
</evidence>
<dbReference type="InterPro" id="IPR056994">
    <property type="entry name" value="TRI4_N"/>
</dbReference>
<evidence type="ECO:0000259" key="2">
    <source>
        <dbReference type="Pfam" id="PF23135"/>
    </source>
</evidence>
<dbReference type="Pfam" id="PF23135">
    <property type="entry name" value="TRI4_N"/>
    <property type="match status" value="1"/>
</dbReference>
<evidence type="ECO:0000313" key="3">
    <source>
        <dbReference type="EMBL" id="PIK51918.1"/>
    </source>
</evidence>
<feature type="compositionally biased region" description="Basic residues" evidence="1">
    <location>
        <begin position="131"/>
        <end position="146"/>
    </location>
</feature>
<feature type="region of interest" description="Disordered" evidence="1">
    <location>
        <begin position="126"/>
        <end position="146"/>
    </location>
</feature>
<keyword evidence="4" id="KW-1185">Reference proteome</keyword>
<dbReference type="AlphaFoldDB" id="A0A2G8KV71"/>
<organism evidence="3 4">
    <name type="scientific">Stichopus japonicus</name>
    <name type="common">Sea cucumber</name>
    <dbReference type="NCBI Taxonomy" id="307972"/>
    <lineage>
        <taxon>Eukaryota</taxon>
        <taxon>Metazoa</taxon>
        <taxon>Echinodermata</taxon>
        <taxon>Eleutherozoa</taxon>
        <taxon>Echinozoa</taxon>
        <taxon>Holothuroidea</taxon>
        <taxon>Aspidochirotacea</taxon>
        <taxon>Aspidochirotida</taxon>
        <taxon>Stichopodidae</taxon>
        <taxon>Apostichopus</taxon>
    </lineage>
</organism>
<comment type="caution">
    <text evidence="3">The sequence shown here is derived from an EMBL/GenBank/DDBJ whole genome shotgun (WGS) entry which is preliminary data.</text>
</comment>
<protein>
    <recommendedName>
        <fullName evidence="2">Activating signal cointegrator 1 N-terminal domain-containing protein</fullName>
    </recommendedName>
</protein>
<accession>A0A2G8KV71</accession>
<feature type="domain" description="Activating signal cointegrator 1 N-terminal" evidence="2">
    <location>
        <begin position="61"/>
        <end position="100"/>
    </location>
</feature>